<dbReference type="STRING" id="254406.SAMN04488042_11425"/>
<evidence type="ECO:0000313" key="2">
    <source>
        <dbReference type="Proteomes" id="UP000199144"/>
    </source>
</evidence>
<reference evidence="1 2" key="1">
    <citation type="submission" date="2016-10" db="EMBL/GenBank/DDBJ databases">
        <authorList>
            <person name="de Groot N.N."/>
        </authorList>
    </citation>
    <scope>NUCLEOTIDE SEQUENCE [LARGE SCALE GENOMIC DNA]</scope>
    <source>
        <strain evidence="1 2">DSM 15283</strain>
    </source>
</reference>
<dbReference type="InterPro" id="IPR009843">
    <property type="entry name" value="DUF1403"/>
</dbReference>
<evidence type="ECO:0000313" key="1">
    <source>
        <dbReference type="EMBL" id="SFM72574.1"/>
    </source>
</evidence>
<organism evidence="1 2">
    <name type="scientific">Shimia aestuarii</name>
    <dbReference type="NCBI Taxonomy" id="254406"/>
    <lineage>
        <taxon>Bacteria</taxon>
        <taxon>Pseudomonadati</taxon>
        <taxon>Pseudomonadota</taxon>
        <taxon>Alphaproteobacteria</taxon>
        <taxon>Rhodobacterales</taxon>
        <taxon>Roseobacteraceae</taxon>
    </lineage>
</organism>
<dbReference type="Pfam" id="PF07183">
    <property type="entry name" value="DUF1403"/>
    <property type="match status" value="2"/>
</dbReference>
<gene>
    <name evidence="1" type="ORF">SAMN04488042_11425</name>
</gene>
<proteinExistence type="predicted"/>
<dbReference type="RefSeq" id="WP_093096842.1">
    <property type="nucleotide sequence ID" value="NZ_FOTQ01000014.1"/>
</dbReference>
<protein>
    <recommendedName>
        <fullName evidence="3">DUF1403 family protein</fullName>
    </recommendedName>
</protein>
<evidence type="ECO:0008006" key="3">
    <source>
        <dbReference type="Google" id="ProtNLM"/>
    </source>
</evidence>
<dbReference type="AlphaFoldDB" id="A0A1I4T753"/>
<dbReference type="Proteomes" id="UP000199144">
    <property type="component" value="Unassembled WGS sequence"/>
</dbReference>
<name>A0A1I4T753_9RHOB</name>
<dbReference type="EMBL" id="FOTQ01000014">
    <property type="protein sequence ID" value="SFM72574.1"/>
    <property type="molecule type" value="Genomic_DNA"/>
</dbReference>
<keyword evidence="2" id="KW-1185">Reference proteome</keyword>
<dbReference type="OrthoDB" id="7865302at2"/>
<accession>A0A1I4T753</accession>
<sequence>MTYAGHALDDDLTTLPRLPAWVTVAQAETPEDVAFLSGAALTHLHLLLQNPTVPASLLRDRLALLAADACLKRAGRSERAAELRDEVHLARPGDTLGPGGAVFANWRAQVRAPLKSPGRGQGAPIVAAAIALQEALNAHPGDEGTALMVADAALSASLGWRHTFPLVSLGLSRRDLQKRDAALQQACSRAVLTGSREVAPLVQDLARRVSRLREVAPKLRAKGAGAAVRLFEEQDALSPSLALSPIVKGSTCRMTGRSARRLCDRLVELGAVRELTGRDTFRLYGL</sequence>